<dbReference type="InterPro" id="IPR002035">
    <property type="entry name" value="VWF_A"/>
</dbReference>
<evidence type="ECO:0000313" key="3">
    <source>
        <dbReference type="Proteomes" id="UP000735302"/>
    </source>
</evidence>
<dbReference type="CDD" id="cd01450">
    <property type="entry name" value="vWFA_subfamily_ECM"/>
    <property type="match status" value="1"/>
</dbReference>
<organism evidence="2 3">
    <name type="scientific">Plakobranchus ocellatus</name>
    <dbReference type="NCBI Taxonomy" id="259542"/>
    <lineage>
        <taxon>Eukaryota</taxon>
        <taxon>Metazoa</taxon>
        <taxon>Spiralia</taxon>
        <taxon>Lophotrochozoa</taxon>
        <taxon>Mollusca</taxon>
        <taxon>Gastropoda</taxon>
        <taxon>Heterobranchia</taxon>
        <taxon>Euthyneura</taxon>
        <taxon>Panpulmonata</taxon>
        <taxon>Sacoglossa</taxon>
        <taxon>Placobranchoidea</taxon>
        <taxon>Plakobranchidae</taxon>
        <taxon>Plakobranchus</taxon>
    </lineage>
</organism>
<dbReference type="EMBL" id="BLXT01002468">
    <property type="protein sequence ID" value="GFN94803.1"/>
    <property type="molecule type" value="Genomic_DNA"/>
</dbReference>
<protein>
    <submittedName>
        <fullName evidence="2">Collagen alpha-1(Xii) chain</fullName>
    </submittedName>
</protein>
<evidence type="ECO:0000259" key="1">
    <source>
        <dbReference type="PROSITE" id="PS50234"/>
    </source>
</evidence>
<dbReference type="Gene3D" id="3.40.50.410">
    <property type="entry name" value="von Willebrand factor, type A domain"/>
    <property type="match status" value="1"/>
</dbReference>
<name>A0AAV3ZKA6_9GAST</name>
<gene>
    <name evidence="2" type="ORF">PoB_002130900</name>
</gene>
<dbReference type="Pfam" id="PF00092">
    <property type="entry name" value="VWA"/>
    <property type="match status" value="1"/>
</dbReference>
<reference evidence="2 3" key="1">
    <citation type="journal article" date="2021" name="Elife">
        <title>Chloroplast acquisition without the gene transfer in kleptoplastic sea slugs, Plakobranchus ocellatus.</title>
        <authorList>
            <person name="Maeda T."/>
            <person name="Takahashi S."/>
            <person name="Yoshida T."/>
            <person name="Shimamura S."/>
            <person name="Takaki Y."/>
            <person name="Nagai Y."/>
            <person name="Toyoda A."/>
            <person name="Suzuki Y."/>
            <person name="Arimoto A."/>
            <person name="Ishii H."/>
            <person name="Satoh N."/>
            <person name="Nishiyama T."/>
            <person name="Hasebe M."/>
            <person name="Maruyama T."/>
            <person name="Minagawa J."/>
            <person name="Obokata J."/>
            <person name="Shigenobu S."/>
        </authorList>
    </citation>
    <scope>NUCLEOTIDE SEQUENCE [LARGE SCALE GENOMIC DNA]</scope>
</reference>
<dbReference type="PRINTS" id="PR00453">
    <property type="entry name" value="VWFADOMAIN"/>
</dbReference>
<dbReference type="SUPFAM" id="SSF53300">
    <property type="entry name" value="vWA-like"/>
    <property type="match status" value="1"/>
</dbReference>
<keyword evidence="2" id="KW-0176">Collagen</keyword>
<comment type="caution">
    <text evidence="2">The sequence shown here is derived from an EMBL/GenBank/DDBJ whole genome shotgun (WGS) entry which is preliminary data.</text>
</comment>
<proteinExistence type="predicted"/>
<dbReference type="InterPro" id="IPR050525">
    <property type="entry name" value="ECM_Assembly_Org"/>
</dbReference>
<evidence type="ECO:0000313" key="2">
    <source>
        <dbReference type="EMBL" id="GFN94803.1"/>
    </source>
</evidence>
<dbReference type="InterPro" id="IPR036465">
    <property type="entry name" value="vWFA_dom_sf"/>
</dbReference>
<dbReference type="PANTHER" id="PTHR24020:SF20">
    <property type="entry name" value="PH DOMAIN-CONTAINING PROTEIN"/>
    <property type="match status" value="1"/>
</dbReference>
<dbReference type="GO" id="GO:0005581">
    <property type="term" value="C:collagen trimer"/>
    <property type="evidence" value="ECO:0007669"/>
    <property type="project" value="UniProtKB-KW"/>
</dbReference>
<dbReference type="Proteomes" id="UP000735302">
    <property type="component" value="Unassembled WGS sequence"/>
</dbReference>
<sequence length="267" mass="29121">MFVLGGISLVCRINLILVSDNLTAASFYIVCATFSCFSWTRTQANNLTGLLLLYRGTDDYTSTKSRMVSHLTLTFVFLLSICRGLTAQEKLSACDANADIIFVIDASTSVGEANFREQLTWIADVTDQFRLAENGSAQLVESQGARFGALVYSRDVVPLFRLGAFDKPKLLRDALMSAPYLGESSHTHAALMMIFGLDLFAQPSGGRTGVKDIVVLVTDGRASYGIEGQFRNEGMEMRVSMWRGIGVNDGVGKWGKGRGGVEERENG</sequence>
<keyword evidence="3" id="KW-1185">Reference proteome</keyword>
<dbReference type="PROSITE" id="PS50234">
    <property type="entry name" value="VWFA"/>
    <property type="match status" value="1"/>
</dbReference>
<accession>A0AAV3ZKA6</accession>
<dbReference type="AlphaFoldDB" id="A0AAV3ZKA6"/>
<feature type="domain" description="VWFA" evidence="1">
    <location>
        <begin position="99"/>
        <end position="247"/>
    </location>
</feature>
<dbReference type="SMART" id="SM00327">
    <property type="entry name" value="VWA"/>
    <property type="match status" value="1"/>
</dbReference>
<dbReference type="PANTHER" id="PTHR24020">
    <property type="entry name" value="COLLAGEN ALPHA"/>
    <property type="match status" value="1"/>
</dbReference>